<feature type="transmembrane region" description="Helical" evidence="7">
    <location>
        <begin position="178"/>
        <end position="201"/>
    </location>
</feature>
<evidence type="ECO:0000256" key="1">
    <source>
        <dbReference type="ARBA" id="ARBA00004651"/>
    </source>
</evidence>
<keyword evidence="9" id="KW-1185">Reference proteome</keyword>
<feature type="transmembrane region" description="Helical" evidence="7">
    <location>
        <begin position="213"/>
        <end position="235"/>
    </location>
</feature>
<evidence type="ECO:0000313" key="9">
    <source>
        <dbReference type="Proteomes" id="UP000219111"/>
    </source>
</evidence>
<dbReference type="PRINTS" id="PR00953">
    <property type="entry name" value="TYPE3IMRPROT"/>
</dbReference>
<evidence type="ECO:0000313" key="8">
    <source>
        <dbReference type="EMBL" id="SOC06557.1"/>
    </source>
</evidence>
<dbReference type="OrthoDB" id="9779817at2"/>
<reference evidence="9" key="1">
    <citation type="submission" date="2017-08" db="EMBL/GenBank/DDBJ databases">
        <authorList>
            <person name="Varghese N."/>
            <person name="Submissions S."/>
        </authorList>
    </citation>
    <scope>NUCLEOTIDE SEQUENCE [LARGE SCALE GENOMIC DNA]</scope>
    <source>
        <strain evidence="9">JA276</strain>
    </source>
</reference>
<dbReference type="AlphaFoldDB" id="A0A285SF93"/>
<feature type="transmembrane region" description="Helical" evidence="7">
    <location>
        <begin position="47"/>
        <end position="65"/>
    </location>
</feature>
<gene>
    <name evidence="8" type="ORF">SAMN05877831_10548</name>
</gene>
<sequence>MNPLYAEVIAQMQAFLWTGFIVFLRVGGTMLVMPAFGEMLVPARVKLVLALAFTLIVLPGAEPYVNRPEPGFPTPVWLFAETLIGLGIGMALRLFIIALQIAGMMAAQSISLSQLFGGTAGEPQPAVSQLMVMAALAIAVHLGLHVRVTEIFLGSYQVFPPGAFPDADLMRQWELSGVSHAFALGFSIAAPFVIAGLVYNVALGAINRAMPQLMVSFVGAPALTLGGLALLSIALPTGLMIWHDGFVTFLSNPFELRP</sequence>
<keyword evidence="8" id="KW-0966">Cell projection</keyword>
<protein>
    <submittedName>
        <fullName evidence="8">Flagellar biosynthetic protein FliR</fullName>
    </submittedName>
</protein>
<keyword evidence="8" id="KW-0969">Cilium</keyword>
<dbReference type="GO" id="GO:0006605">
    <property type="term" value="P:protein targeting"/>
    <property type="evidence" value="ECO:0007669"/>
    <property type="project" value="InterPro"/>
</dbReference>
<dbReference type="InterPro" id="IPR002010">
    <property type="entry name" value="T3SS_IM_R"/>
</dbReference>
<evidence type="ECO:0000256" key="6">
    <source>
        <dbReference type="ARBA" id="ARBA00023136"/>
    </source>
</evidence>
<comment type="subcellular location">
    <subcellularLocation>
        <location evidence="1">Cell membrane</location>
        <topology evidence="1">Multi-pass membrane protein</topology>
    </subcellularLocation>
</comment>
<dbReference type="GO" id="GO:0005886">
    <property type="term" value="C:plasma membrane"/>
    <property type="evidence" value="ECO:0007669"/>
    <property type="project" value="UniProtKB-SubCell"/>
</dbReference>
<keyword evidence="5 7" id="KW-1133">Transmembrane helix</keyword>
<evidence type="ECO:0000256" key="3">
    <source>
        <dbReference type="ARBA" id="ARBA00022475"/>
    </source>
</evidence>
<evidence type="ECO:0000256" key="5">
    <source>
        <dbReference type="ARBA" id="ARBA00022989"/>
    </source>
</evidence>
<feature type="transmembrane region" description="Helical" evidence="7">
    <location>
        <begin position="77"/>
        <end position="105"/>
    </location>
</feature>
<dbReference type="PANTHER" id="PTHR30065:SF8">
    <property type="entry name" value="FLAGELLAR BIOSYNTHETIC PROTEIN FLIR"/>
    <property type="match status" value="1"/>
</dbReference>
<comment type="similarity">
    <text evidence="2">Belongs to the FliR/MopE/SpaR family.</text>
</comment>
<keyword evidence="3" id="KW-1003">Cell membrane</keyword>
<evidence type="ECO:0000256" key="2">
    <source>
        <dbReference type="ARBA" id="ARBA00009772"/>
    </source>
</evidence>
<accession>A0A285SF93</accession>
<evidence type="ECO:0000256" key="7">
    <source>
        <dbReference type="SAM" id="Phobius"/>
    </source>
</evidence>
<keyword evidence="8" id="KW-0282">Flagellum</keyword>
<proteinExistence type="inferred from homology"/>
<name>A0A285SF93_9RHOB</name>
<organism evidence="8 9">
    <name type="scientific">Rhodobacter maris</name>
    <dbReference type="NCBI Taxonomy" id="446682"/>
    <lineage>
        <taxon>Bacteria</taxon>
        <taxon>Pseudomonadati</taxon>
        <taxon>Pseudomonadota</taxon>
        <taxon>Alphaproteobacteria</taxon>
        <taxon>Rhodobacterales</taxon>
        <taxon>Rhodobacter group</taxon>
        <taxon>Rhodobacter</taxon>
    </lineage>
</organism>
<dbReference type="PANTHER" id="PTHR30065">
    <property type="entry name" value="FLAGELLAR BIOSYNTHETIC PROTEIN FLIR"/>
    <property type="match status" value="1"/>
</dbReference>
<dbReference type="EMBL" id="OBMT01000005">
    <property type="protein sequence ID" value="SOC06557.1"/>
    <property type="molecule type" value="Genomic_DNA"/>
</dbReference>
<evidence type="ECO:0000256" key="4">
    <source>
        <dbReference type="ARBA" id="ARBA00022692"/>
    </source>
</evidence>
<keyword evidence="6 7" id="KW-0472">Membrane</keyword>
<dbReference type="RefSeq" id="WP_097069821.1">
    <property type="nucleotide sequence ID" value="NZ_OBMT01000005.1"/>
</dbReference>
<dbReference type="Proteomes" id="UP000219111">
    <property type="component" value="Unassembled WGS sequence"/>
</dbReference>
<feature type="transmembrane region" description="Helical" evidence="7">
    <location>
        <begin position="14"/>
        <end position="35"/>
    </location>
</feature>
<keyword evidence="4 7" id="KW-0812">Transmembrane</keyword>
<dbReference type="Pfam" id="PF01311">
    <property type="entry name" value="Bac_export_1"/>
    <property type="match status" value="1"/>
</dbReference>